<dbReference type="AlphaFoldDB" id="A0AAV4DHD5"/>
<sequence>MLPPDTLSNITYGVSTLEWTEVSNIRACALRTITTCHRARGFVFESASGQCTPVLWLHQGSGATVVPAGSVDTHLVNMFLRDQLDEFCQDGFEAWKYGSEGHFTCLLEFTTLSSYQNATIACNSLGGFLASVRTAEELAMVQLLANKTSMWLGLDDIEEEGVFI</sequence>
<dbReference type="InterPro" id="IPR001304">
    <property type="entry name" value="C-type_lectin-like"/>
</dbReference>
<evidence type="ECO:0000313" key="3">
    <source>
        <dbReference type="Proteomes" id="UP000735302"/>
    </source>
</evidence>
<proteinExistence type="predicted"/>
<protein>
    <submittedName>
        <fullName evidence="2">Tetranectin</fullName>
    </submittedName>
</protein>
<name>A0AAV4DHD5_9GAST</name>
<dbReference type="Pfam" id="PF00059">
    <property type="entry name" value="Lectin_C"/>
    <property type="match status" value="1"/>
</dbReference>
<dbReference type="InterPro" id="IPR016187">
    <property type="entry name" value="CTDL_fold"/>
</dbReference>
<evidence type="ECO:0000259" key="1">
    <source>
        <dbReference type="Pfam" id="PF00059"/>
    </source>
</evidence>
<gene>
    <name evidence="2" type="ORF">PoB_007006100</name>
</gene>
<organism evidence="2 3">
    <name type="scientific">Plakobranchus ocellatus</name>
    <dbReference type="NCBI Taxonomy" id="259542"/>
    <lineage>
        <taxon>Eukaryota</taxon>
        <taxon>Metazoa</taxon>
        <taxon>Spiralia</taxon>
        <taxon>Lophotrochozoa</taxon>
        <taxon>Mollusca</taxon>
        <taxon>Gastropoda</taxon>
        <taxon>Heterobranchia</taxon>
        <taxon>Euthyneura</taxon>
        <taxon>Panpulmonata</taxon>
        <taxon>Sacoglossa</taxon>
        <taxon>Placobranchoidea</taxon>
        <taxon>Plakobranchidae</taxon>
        <taxon>Plakobranchus</taxon>
    </lineage>
</organism>
<reference evidence="2 3" key="1">
    <citation type="journal article" date="2021" name="Elife">
        <title>Chloroplast acquisition without the gene transfer in kleptoplastic sea slugs, Plakobranchus ocellatus.</title>
        <authorList>
            <person name="Maeda T."/>
            <person name="Takahashi S."/>
            <person name="Yoshida T."/>
            <person name="Shimamura S."/>
            <person name="Takaki Y."/>
            <person name="Nagai Y."/>
            <person name="Toyoda A."/>
            <person name="Suzuki Y."/>
            <person name="Arimoto A."/>
            <person name="Ishii H."/>
            <person name="Satoh N."/>
            <person name="Nishiyama T."/>
            <person name="Hasebe M."/>
            <person name="Maruyama T."/>
            <person name="Minagawa J."/>
            <person name="Obokata J."/>
            <person name="Shigenobu S."/>
        </authorList>
    </citation>
    <scope>NUCLEOTIDE SEQUENCE [LARGE SCALE GENOMIC DNA]</scope>
</reference>
<dbReference type="Gene3D" id="3.10.100.10">
    <property type="entry name" value="Mannose-Binding Protein A, subunit A"/>
    <property type="match status" value="1"/>
</dbReference>
<dbReference type="InterPro" id="IPR016186">
    <property type="entry name" value="C-type_lectin-like/link_sf"/>
</dbReference>
<evidence type="ECO:0000313" key="2">
    <source>
        <dbReference type="EMBL" id="GFO43556.1"/>
    </source>
</evidence>
<accession>A0AAV4DHD5</accession>
<feature type="domain" description="C-type lectin" evidence="1">
    <location>
        <begin position="113"/>
        <end position="162"/>
    </location>
</feature>
<comment type="caution">
    <text evidence="2">The sequence shown here is derived from an EMBL/GenBank/DDBJ whole genome shotgun (WGS) entry which is preliminary data.</text>
</comment>
<dbReference type="CDD" id="cd00037">
    <property type="entry name" value="CLECT"/>
    <property type="match status" value="1"/>
</dbReference>
<dbReference type="Proteomes" id="UP000735302">
    <property type="component" value="Unassembled WGS sequence"/>
</dbReference>
<dbReference type="EMBL" id="BLXT01007889">
    <property type="protein sequence ID" value="GFO43556.1"/>
    <property type="molecule type" value="Genomic_DNA"/>
</dbReference>
<keyword evidence="3" id="KW-1185">Reference proteome</keyword>
<dbReference type="SUPFAM" id="SSF56436">
    <property type="entry name" value="C-type lectin-like"/>
    <property type="match status" value="1"/>
</dbReference>